<evidence type="ECO:0000313" key="1">
    <source>
        <dbReference type="EMBL" id="PRX22158.1"/>
    </source>
</evidence>
<dbReference type="EMBL" id="PVMZ01000005">
    <property type="protein sequence ID" value="PRX22158.1"/>
    <property type="molecule type" value="Genomic_DNA"/>
</dbReference>
<comment type="caution">
    <text evidence="1">The sequence shown here is derived from an EMBL/GenBank/DDBJ whole genome shotgun (WGS) entry which is preliminary data.</text>
</comment>
<keyword evidence="2" id="KW-1185">Reference proteome</keyword>
<dbReference type="InterPro" id="IPR026337">
    <property type="entry name" value="AKG_HExxH"/>
</dbReference>
<reference evidence="1 2" key="1">
    <citation type="submission" date="2018-03" db="EMBL/GenBank/DDBJ databases">
        <title>Genomic Encyclopedia of Archaeal and Bacterial Type Strains, Phase II (KMG-II): from individual species to whole genera.</title>
        <authorList>
            <person name="Goeker M."/>
        </authorList>
    </citation>
    <scope>NUCLEOTIDE SEQUENCE [LARGE SCALE GENOMIC DNA]</scope>
    <source>
        <strain evidence="1 2">DSM 43146</strain>
    </source>
</reference>
<evidence type="ECO:0000313" key="2">
    <source>
        <dbReference type="Proteomes" id="UP000239415"/>
    </source>
</evidence>
<dbReference type="NCBIfam" id="TIGR04267">
    <property type="entry name" value="mod_HExxH"/>
    <property type="match status" value="1"/>
</dbReference>
<dbReference type="Proteomes" id="UP000239415">
    <property type="component" value="Unassembled WGS sequence"/>
</dbReference>
<sequence>MLRYLMESLDQHDDICGPLLPLDDAWRLLTAAAAVDPPAVDRILTWPTVGLWAVQTARRSMHPHPAVQPLWLDVGYLHSLAAASAIRAGLDFQLAVPVTHGTVTLPTIGAATLPLKSGTAVVHSRDGRVTITAGDVSVPADDGHPSWHPSIVVEIDGGGTSLSVELLDRDPFRDARRPTPPAPLSAAQIEKWRSNLEQAWTILVREQPGRAPSISATLRALTPLPAAEPYRPLSASGVESFGGALLSAPDDPTQLAMTLVHETQHNKLGALLHLLTLTKEAASVRFYAPWRDDPRPLSGLLQGVYAFSGIVDFWQVHRRNVAGGEAAVAHFEFALWRRQVSVGLRTLAGSGLLTDSGKRFVSHLLNRMQGVVDLPVPECALTAARRMAADHRSMWRGHNVRLGPAAEEILMTAWERGDPLPSALFRDGGPNAAVVAEPDIGWFDTRAVLTRQYLFTGAVGPAPVEGATAPDHALITGDHDQARQGYLKALSREPASTHLWVGYALAGGGPETSALMGRPELVLAVARHQSAGAADPERLAAWIQAGIPAHMLAEPDPVSWRVDG</sequence>
<organism evidence="1 2">
    <name type="scientific">Actinoplanes italicus</name>
    <dbReference type="NCBI Taxonomy" id="113567"/>
    <lineage>
        <taxon>Bacteria</taxon>
        <taxon>Bacillati</taxon>
        <taxon>Actinomycetota</taxon>
        <taxon>Actinomycetes</taxon>
        <taxon>Micromonosporales</taxon>
        <taxon>Micromonosporaceae</taxon>
        <taxon>Actinoplanes</taxon>
    </lineage>
</organism>
<protein>
    <submittedName>
        <fullName evidence="1">HEXXH motif-containing protein</fullName>
    </submittedName>
</protein>
<name>A0A2T0KG61_9ACTN</name>
<accession>A0A2T0KG61</accession>
<dbReference type="AlphaFoldDB" id="A0A2T0KG61"/>
<proteinExistence type="predicted"/>
<gene>
    <name evidence="1" type="ORF">CLV67_105335</name>
</gene>